<comment type="subcellular location">
    <subcellularLocation>
        <location evidence="1 6">Cell membrane</location>
        <topology evidence="1 6">Multi-pass membrane protein</topology>
    </subcellularLocation>
</comment>
<dbReference type="GO" id="GO:0007165">
    <property type="term" value="P:signal transduction"/>
    <property type="evidence" value="ECO:0007669"/>
    <property type="project" value="UniProtKB-KW"/>
</dbReference>
<dbReference type="InterPro" id="IPR013604">
    <property type="entry name" value="7TM_chemorcpt"/>
</dbReference>
<feature type="transmembrane region" description="Helical" evidence="6">
    <location>
        <begin position="199"/>
        <end position="223"/>
    </location>
</feature>
<keyword evidence="8" id="KW-1185">Reference proteome</keyword>
<sequence length="431" mass="47580">MGRAQRATIGMEKDFRKKGAWMSPPSDPLAYPARIPVIETTSAFASRNKDKSSCSPERSGNKDKSPSSPDRDMFGGHGMFAPLWPIGCAMAAVGLLPVTCSPIRISFHPLRSTLVYCLAVAVLALWSGYIMLQDRYAMLVSPGASLKARFNSVICITHAAGFVLQPLLWIEASHMKYNEALCTSLMETVPGAARSRNRWFAALVWTAAISLIAAAPFLATVYVRVIAEEGGFYSHIFMHCQVVLLNFYICLMFSTHPHCVKDFANGLRQYLIQELSLQHPSPRKLLKYRRAWLQLRDLTQGLVTMPLTGLYVLLFNLLLTTLGAYLCLVCFFERQVGENFLRPLEGFSGSALIGEAAMEEINIFREIVASNEITVSVAGFWVINRGTVSSIAAAAVSYLVILIQFRQTEGPSEDLANRSIGTTTTKTMSIN</sequence>
<evidence type="ECO:0000256" key="5">
    <source>
        <dbReference type="ARBA" id="ARBA00023136"/>
    </source>
</evidence>
<dbReference type="RefSeq" id="XP_034246412.1">
    <property type="nucleotide sequence ID" value="XM_034390521.1"/>
</dbReference>
<protein>
    <recommendedName>
        <fullName evidence="6">Gustatory receptor</fullName>
    </recommendedName>
</protein>
<accession>A0A6P8ZCJ4</accession>
<comment type="function">
    <text evidence="6">Gustatory receptor which mediates acceptance or avoidance behavior, depending on its substrates.</text>
</comment>
<dbReference type="Proteomes" id="UP000515158">
    <property type="component" value="Unplaced"/>
</dbReference>
<evidence type="ECO:0000313" key="8">
    <source>
        <dbReference type="Proteomes" id="UP000515158"/>
    </source>
</evidence>
<dbReference type="AlphaFoldDB" id="A0A6P8ZCJ4"/>
<keyword evidence="3 6" id="KW-0812">Transmembrane</keyword>
<evidence type="ECO:0000256" key="4">
    <source>
        <dbReference type="ARBA" id="ARBA00022989"/>
    </source>
</evidence>
<evidence type="ECO:0000256" key="6">
    <source>
        <dbReference type="RuleBase" id="RU363108"/>
    </source>
</evidence>
<evidence type="ECO:0000256" key="1">
    <source>
        <dbReference type="ARBA" id="ARBA00004651"/>
    </source>
</evidence>
<keyword evidence="2 6" id="KW-1003">Cell membrane</keyword>
<dbReference type="Pfam" id="PF08395">
    <property type="entry name" value="7tm_7"/>
    <property type="match status" value="1"/>
</dbReference>
<comment type="caution">
    <text evidence="6">Lacks conserved residue(s) required for the propagation of feature annotation.</text>
</comment>
<feature type="compositionally biased region" description="Basic and acidic residues" evidence="7">
    <location>
        <begin position="59"/>
        <end position="72"/>
    </location>
</feature>
<dbReference type="InParanoid" id="A0A6P8ZCJ4"/>
<feature type="transmembrane region" description="Helical" evidence="6">
    <location>
        <begin position="310"/>
        <end position="332"/>
    </location>
</feature>
<proteinExistence type="inferred from homology"/>
<evidence type="ECO:0000256" key="2">
    <source>
        <dbReference type="ARBA" id="ARBA00022475"/>
    </source>
</evidence>
<evidence type="ECO:0000256" key="3">
    <source>
        <dbReference type="ARBA" id="ARBA00022692"/>
    </source>
</evidence>
<reference evidence="9" key="1">
    <citation type="submission" date="2025-08" db="UniProtKB">
        <authorList>
            <consortium name="RefSeq"/>
        </authorList>
    </citation>
    <scope>IDENTIFICATION</scope>
    <source>
        <tissue evidence="9">Total insect</tissue>
    </source>
</reference>
<organism evidence="9">
    <name type="scientific">Thrips palmi</name>
    <name type="common">Melon thrips</name>
    <dbReference type="NCBI Taxonomy" id="161013"/>
    <lineage>
        <taxon>Eukaryota</taxon>
        <taxon>Metazoa</taxon>
        <taxon>Ecdysozoa</taxon>
        <taxon>Arthropoda</taxon>
        <taxon>Hexapoda</taxon>
        <taxon>Insecta</taxon>
        <taxon>Pterygota</taxon>
        <taxon>Neoptera</taxon>
        <taxon>Paraneoptera</taxon>
        <taxon>Thysanoptera</taxon>
        <taxon>Terebrantia</taxon>
        <taxon>Thripoidea</taxon>
        <taxon>Thripidae</taxon>
        <taxon>Thrips</taxon>
    </lineage>
</organism>
<keyword evidence="6" id="KW-0675">Receptor</keyword>
<evidence type="ECO:0000256" key="7">
    <source>
        <dbReference type="SAM" id="MobiDB-lite"/>
    </source>
</evidence>
<keyword evidence="4 6" id="KW-1133">Transmembrane helix</keyword>
<keyword evidence="5 6" id="KW-0472">Membrane</keyword>
<feature type="transmembrane region" description="Helical" evidence="6">
    <location>
        <begin position="153"/>
        <end position="170"/>
    </location>
</feature>
<feature type="region of interest" description="Disordered" evidence="7">
    <location>
        <begin position="1"/>
        <end position="72"/>
    </location>
</feature>
<feature type="transmembrane region" description="Helical" evidence="6">
    <location>
        <begin position="113"/>
        <end position="132"/>
    </location>
</feature>
<dbReference type="GeneID" id="117648184"/>
<dbReference type="OrthoDB" id="8234126at2759"/>
<name>A0A6P8ZCJ4_THRPL</name>
<gene>
    <name evidence="9" type="primary">LOC117648184</name>
</gene>
<comment type="similarity">
    <text evidence="6">Belongs to the insect chemoreceptor superfamily. Gustatory receptor (GR) family.</text>
</comment>
<evidence type="ECO:0000313" key="9">
    <source>
        <dbReference type="RefSeq" id="XP_034246412.1"/>
    </source>
</evidence>
<keyword evidence="6" id="KW-0807">Transducer</keyword>
<dbReference type="GO" id="GO:0005886">
    <property type="term" value="C:plasma membrane"/>
    <property type="evidence" value="ECO:0007669"/>
    <property type="project" value="UniProtKB-SubCell"/>
</dbReference>
<feature type="transmembrane region" description="Helical" evidence="6">
    <location>
        <begin position="235"/>
        <end position="254"/>
    </location>
</feature>
<dbReference type="GO" id="GO:0050909">
    <property type="term" value="P:sensory perception of taste"/>
    <property type="evidence" value="ECO:0007669"/>
    <property type="project" value="InterPro"/>
</dbReference>
<dbReference type="KEGG" id="tpal:117648184"/>
<feature type="transmembrane region" description="Helical" evidence="6">
    <location>
        <begin position="83"/>
        <end position="107"/>
    </location>
</feature>